<dbReference type="GO" id="GO:0001000">
    <property type="term" value="F:bacterial-type RNA polymerase core enzyme binding"/>
    <property type="evidence" value="ECO:0007669"/>
    <property type="project" value="UniProtKB-UniRule"/>
</dbReference>
<comment type="function">
    <text evidence="1">Binds to RNA polymerase (RNAP), stimulating transcription from principal, but not alternative sigma factor promoters.</text>
</comment>
<evidence type="ECO:0000313" key="2">
    <source>
        <dbReference type="EMBL" id="GIF80801.1"/>
    </source>
</evidence>
<sequence>MADRMLRGTRLGANSYTPVRETQFAPRQICEFSCAHGHFFEVTFAEDVAAPVTWDCSFDGTPARRVDAPEDSPQHGRARRTHWDMLLERRSLDELEILLDERLAVVRERRGRAEPGARRAHREG</sequence>
<dbReference type="EMBL" id="BONF01000010">
    <property type="protein sequence ID" value="GIF80801.1"/>
    <property type="molecule type" value="Genomic_DNA"/>
</dbReference>
<dbReference type="InterPro" id="IPR038638">
    <property type="entry name" value="RbpA_sf"/>
</dbReference>
<dbReference type="AlphaFoldDB" id="A0A8J3NIV2"/>
<accession>A0A8J3NIV2</accession>
<evidence type="ECO:0000313" key="3">
    <source>
        <dbReference type="Proteomes" id="UP000601223"/>
    </source>
</evidence>
<name>A0A8J3NIV2_9ACTN</name>
<dbReference type="GO" id="GO:0045893">
    <property type="term" value="P:positive regulation of DNA-templated transcription"/>
    <property type="evidence" value="ECO:0007669"/>
    <property type="project" value="UniProtKB-UniRule"/>
</dbReference>
<organism evidence="2 3">
    <name type="scientific">Catellatospora bangladeshensis</name>
    <dbReference type="NCBI Taxonomy" id="310355"/>
    <lineage>
        <taxon>Bacteria</taxon>
        <taxon>Bacillati</taxon>
        <taxon>Actinomycetota</taxon>
        <taxon>Actinomycetes</taxon>
        <taxon>Micromonosporales</taxon>
        <taxon>Micromonosporaceae</taxon>
        <taxon>Catellatospora</taxon>
    </lineage>
</organism>
<dbReference type="Proteomes" id="UP000601223">
    <property type="component" value="Unassembled WGS sequence"/>
</dbReference>
<comment type="caution">
    <text evidence="1">Lacks conserved residue(s) required for the propagation of feature annotation.</text>
</comment>
<protein>
    <recommendedName>
        <fullName evidence="1">RNA polymerase-binding protein RbpA</fullName>
    </recommendedName>
</protein>
<evidence type="ECO:0000256" key="1">
    <source>
        <dbReference type="HAMAP-Rule" id="MF_01483"/>
    </source>
</evidence>
<keyword evidence="1" id="KW-0805">Transcription regulation</keyword>
<dbReference type="HAMAP" id="MF_01483">
    <property type="entry name" value="RbpA"/>
    <property type="match status" value="1"/>
</dbReference>
<dbReference type="Gene3D" id="2.20.28.270">
    <property type="entry name" value="RNA polymerase-binding protein A"/>
    <property type="match status" value="1"/>
</dbReference>
<dbReference type="RefSeq" id="WP_203744719.1">
    <property type="nucleotide sequence ID" value="NZ_BONF01000010.1"/>
</dbReference>
<keyword evidence="1" id="KW-0804">Transcription</keyword>
<comment type="subunit">
    <text evidence="1">Forms a complex with the RNAP catalytic core and with free principal sigma factors.</text>
</comment>
<dbReference type="InterPro" id="IPR025182">
    <property type="entry name" value="RNApol-bd_RbpA"/>
</dbReference>
<keyword evidence="3" id="KW-1185">Reference proteome</keyword>
<reference evidence="2 3" key="1">
    <citation type="submission" date="2021-01" db="EMBL/GenBank/DDBJ databases">
        <title>Whole genome shotgun sequence of Catellatospora bangladeshensis NBRC 107357.</title>
        <authorList>
            <person name="Komaki H."/>
            <person name="Tamura T."/>
        </authorList>
    </citation>
    <scope>NUCLEOTIDE SEQUENCE [LARGE SCALE GENOMIC DNA]</scope>
    <source>
        <strain evidence="2 3">NBRC 107357</strain>
    </source>
</reference>
<comment type="similarity">
    <text evidence="1">Belongs to the RNA polymerase-binding protein RbpA family.</text>
</comment>
<comment type="caution">
    <text evidence="2">The sequence shown here is derived from an EMBL/GenBank/DDBJ whole genome shotgun (WGS) entry which is preliminary data.</text>
</comment>
<dbReference type="Pfam" id="PF13397">
    <property type="entry name" value="RbpA"/>
    <property type="match status" value="1"/>
</dbReference>
<proteinExistence type="inferred from homology"/>
<gene>
    <name evidence="2" type="primary">rbpA_2</name>
    <name evidence="1" type="synonym">rbpA</name>
    <name evidence="2" type="ORF">Cba03nite_21500</name>
</gene>